<dbReference type="Proteomes" id="UP000598997">
    <property type="component" value="Unassembled WGS sequence"/>
</dbReference>
<evidence type="ECO:0000313" key="6">
    <source>
        <dbReference type="Proteomes" id="UP000598997"/>
    </source>
</evidence>
<dbReference type="CDD" id="cd03444">
    <property type="entry name" value="Thioesterase_II_repeat1"/>
    <property type="match status" value="1"/>
</dbReference>
<dbReference type="OrthoDB" id="9781019at2"/>
<reference evidence="5 6" key="1">
    <citation type="journal article" date="2014" name="Int. J. Syst. Evol. Microbiol.">
        <title>Complete genome sequence of Corynebacterium casei LMG S-19264T (=DSM 44701T), isolated from a smear-ripened cheese.</title>
        <authorList>
            <consortium name="US DOE Joint Genome Institute (JGI-PGF)"/>
            <person name="Walter F."/>
            <person name="Albersmeier A."/>
            <person name="Kalinowski J."/>
            <person name="Ruckert C."/>
        </authorList>
    </citation>
    <scope>NUCLEOTIDE SEQUENCE [LARGE SCALE GENOMIC DNA]</scope>
    <source>
        <strain evidence="5 6">CGMCC 1.15358</strain>
    </source>
</reference>
<evidence type="ECO:0000259" key="4">
    <source>
        <dbReference type="Pfam" id="PF13622"/>
    </source>
</evidence>
<evidence type="ECO:0000256" key="1">
    <source>
        <dbReference type="ARBA" id="ARBA00006538"/>
    </source>
</evidence>
<sequence length="323" mass="36277">MEGPGLVNGPGLADGAGGAYANVVSDQNPYPDNPLDERERLFDFVETAPDRFSVAPVRSGLLRLFGGAILSQCLDAARRTVPDQKIAHSFHAYYMKPGLTDAVNEIEVTRETDGRSFATRAVRMTQGDAPLMRMMASFKVDEDSAGHSIPMPDVPDPETLEPLADILARLSKDLPARHGPFWLRRQQIDWRPVQPFPFRNSRRLAPCRQFWFRFKGTIDGPHYVHQRWLAYASDMHIIHTGLGPMGIDWSNDRLQTSSLDHAVWFHDLFRVDDWLLYTLESPAAGNALSYGRGNIFRRDGTCVASVSQQGLVRMLDSKREGKL</sequence>
<protein>
    <submittedName>
        <fullName evidence="5">Acyl-CoA thioesterase II</fullName>
    </submittedName>
</protein>
<keyword evidence="6" id="KW-1185">Reference proteome</keyword>
<dbReference type="Pfam" id="PF02551">
    <property type="entry name" value="Acyl_CoA_thio"/>
    <property type="match status" value="1"/>
</dbReference>
<dbReference type="SUPFAM" id="SSF54637">
    <property type="entry name" value="Thioesterase/thiol ester dehydrase-isomerase"/>
    <property type="match status" value="2"/>
</dbReference>
<accession>A0A916YC26</accession>
<evidence type="ECO:0000313" key="5">
    <source>
        <dbReference type="EMBL" id="GGD38797.1"/>
    </source>
</evidence>
<gene>
    <name evidence="5" type="primary">tesB</name>
    <name evidence="5" type="ORF">GCM10010989_11080</name>
</gene>
<feature type="domain" description="Acyl-CoA thioesterase 2 C-terminal" evidence="3">
    <location>
        <begin position="187"/>
        <end position="311"/>
    </location>
</feature>
<dbReference type="PANTHER" id="PTHR11066:SF34">
    <property type="entry name" value="ACYL-COENZYME A THIOESTERASE 8"/>
    <property type="match status" value="1"/>
</dbReference>
<comment type="similarity">
    <text evidence="1">Belongs to the C/M/P thioester hydrolase family.</text>
</comment>
<organism evidence="5 6">
    <name type="scientific">Croceicoccus pelagius</name>
    <dbReference type="NCBI Taxonomy" id="1703341"/>
    <lineage>
        <taxon>Bacteria</taxon>
        <taxon>Pseudomonadati</taxon>
        <taxon>Pseudomonadota</taxon>
        <taxon>Alphaproteobacteria</taxon>
        <taxon>Sphingomonadales</taxon>
        <taxon>Erythrobacteraceae</taxon>
        <taxon>Croceicoccus</taxon>
    </lineage>
</organism>
<dbReference type="InterPro" id="IPR049449">
    <property type="entry name" value="TesB_ACOT8-like_N"/>
</dbReference>
<dbReference type="GO" id="GO:0009062">
    <property type="term" value="P:fatty acid catabolic process"/>
    <property type="evidence" value="ECO:0007669"/>
    <property type="project" value="TreeGrafter"/>
</dbReference>
<proteinExistence type="inferred from homology"/>
<dbReference type="CDD" id="cd03445">
    <property type="entry name" value="Thioesterase_II_repeat2"/>
    <property type="match status" value="1"/>
</dbReference>
<name>A0A916YC26_9SPHN</name>
<evidence type="ECO:0000256" key="2">
    <source>
        <dbReference type="ARBA" id="ARBA00022801"/>
    </source>
</evidence>
<dbReference type="InterPro" id="IPR042171">
    <property type="entry name" value="Acyl-CoA_hotdog"/>
</dbReference>
<dbReference type="GO" id="GO:0047617">
    <property type="term" value="F:fatty acyl-CoA hydrolase activity"/>
    <property type="evidence" value="ECO:0007669"/>
    <property type="project" value="InterPro"/>
</dbReference>
<dbReference type="PANTHER" id="PTHR11066">
    <property type="entry name" value="ACYL-COA THIOESTERASE"/>
    <property type="match status" value="1"/>
</dbReference>
<comment type="caution">
    <text evidence="5">The sequence shown here is derived from an EMBL/GenBank/DDBJ whole genome shotgun (WGS) entry which is preliminary data.</text>
</comment>
<dbReference type="EMBL" id="BMIO01000003">
    <property type="protein sequence ID" value="GGD38797.1"/>
    <property type="molecule type" value="Genomic_DNA"/>
</dbReference>
<dbReference type="InterPro" id="IPR025652">
    <property type="entry name" value="TesB_C"/>
</dbReference>
<keyword evidence="2" id="KW-0378">Hydrolase</keyword>
<dbReference type="Pfam" id="PF13622">
    <property type="entry name" value="4HBT_3"/>
    <property type="match status" value="1"/>
</dbReference>
<feature type="domain" description="Acyl-CoA thioesterase-like N-terminal HotDog" evidence="4">
    <location>
        <begin position="63"/>
        <end position="138"/>
    </location>
</feature>
<dbReference type="InterPro" id="IPR029069">
    <property type="entry name" value="HotDog_dom_sf"/>
</dbReference>
<evidence type="ECO:0000259" key="3">
    <source>
        <dbReference type="Pfam" id="PF02551"/>
    </source>
</evidence>
<dbReference type="Gene3D" id="2.40.160.210">
    <property type="entry name" value="Acyl-CoA thioesterase, double hotdog domain"/>
    <property type="match status" value="1"/>
</dbReference>
<dbReference type="AlphaFoldDB" id="A0A916YC26"/>
<dbReference type="InterPro" id="IPR003703">
    <property type="entry name" value="Acyl_CoA_thio"/>
</dbReference>
<dbReference type="GO" id="GO:0006637">
    <property type="term" value="P:acyl-CoA metabolic process"/>
    <property type="evidence" value="ECO:0007669"/>
    <property type="project" value="InterPro"/>
</dbReference>